<dbReference type="EMBL" id="KV440992">
    <property type="protein sequence ID" value="OAD69274.1"/>
    <property type="molecule type" value="Genomic_DNA"/>
</dbReference>
<dbReference type="InterPro" id="IPR043129">
    <property type="entry name" value="ATPase_NBD"/>
</dbReference>
<reference evidence="4" key="1">
    <citation type="submission" date="2015-06" db="EMBL/GenBank/DDBJ databases">
        <title>Expansion of signal transduction pathways in fungi by whole-genome duplication.</title>
        <authorList>
            <consortium name="DOE Joint Genome Institute"/>
            <person name="Corrochano L.M."/>
            <person name="Kuo A."/>
            <person name="Marcet-Houben M."/>
            <person name="Polaino S."/>
            <person name="Salamov A."/>
            <person name="Villalobos J.M."/>
            <person name="Alvarez M.I."/>
            <person name="Avalos J."/>
            <person name="Benito E.P."/>
            <person name="Benoit I."/>
            <person name="Burger G."/>
            <person name="Camino L.P."/>
            <person name="Canovas D."/>
            <person name="Cerda-Olmedo E."/>
            <person name="Cheng J.-F."/>
            <person name="Dominguez A."/>
            <person name="Elias M."/>
            <person name="Eslava A.P."/>
            <person name="Glaser F."/>
            <person name="Grimwood J."/>
            <person name="Gutierrez G."/>
            <person name="Heitman J."/>
            <person name="Henrissat B."/>
            <person name="Iturriaga E.A."/>
            <person name="Lang B.F."/>
            <person name="Lavin J.L."/>
            <person name="Lee S."/>
            <person name="Li W."/>
            <person name="Lindquist E."/>
            <person name="Lopez-Garcia S."/>
            <person name="Luque E.M."/>
            <person name="Marcos A.T."/>
            <person name="Martin J."/>
            <person name="McCluskey K."/>
            <person name="Medina H.R."/>
            <person name="Miralles-Duran A."/>
            <person name="Miyazaki A."/>
            <person name="Munoz-Torres E."/>
            <person name="Oguiza J.A."/>
            <person name="Ohm R."/>
            <person name="Olmedo M."/>
            <person name="Orejas M."/>
            <person name="Ortiz-Castellanos L."/>
            <person name="Pisabarro A.G."/>
            <person name="Rodriguez-Romero J."/>
            <person name="Ruiz-Herrera J."/>
            <person name="Ruiz-Vazquez R."/>
            <person name="Sanz C."/>
            <person name="Schackwitz W."/>
            <person name="Schmutz J."/>
            <person name="Shahriari M."/>
            <person name="Shelest E."/>
            <person name="Silva-Franco F."/>
            <person name="Soanes D."/>
            <person name="Syed K."/>
            <person name="Tagua V.G."/>
            <person name="Talbot N.J."/>
            <person name="Thon M."/>
            <person name="De vries R.P."/>
            <person name="Wiebenga A."/>
            <person name="Yadav J.S."/>
            <person name="Braun E.L."/>
            <person name="Baker S."/>
            <person name="Garre V."/>
            <person name="Horwitz B."/>
            <person name="Torres-Martinez S."/>
            <person name="Idnurm A."/>
            <person name="Herrera-Estrella A."/>
            <person name="Gabaldon T."/>
            <person name="Grigoriev I.V."/>
        </authorList>
    </citation>
    <scope>NUCLEOTIDE SEQUENCE [LARGE SCALE GENOMIC DNA]</scope>
    <source>
        <strain evidence="4">NRRL 1555(-)</strain>
    </source>
</reference>
<proteinExistence type="predicted"/>
<dbReference type="RefSeq" id="XP_018287314.1">
    <property type="nucleotide sequence ID" value="XM_018436821.1"/>
</dbReference>
<dbReference type="Pfam" id="PF00012">
    <property type="entry name" value="HSP70"/>
    <property type="match status" value="1"/>
</dbReference>
<dbReference type="GO" id="GO:0140662">
    <property type="term" value="F:ATP-dependent protein folding chaperone"/>
    <property type="evidence" value="ECO:0007669"/>
    <property type="project" value="InterPro"/>
</dbReference>
<dbReference type="OrthoDB" id="2963168at2759"/>
<dbReference type="InterPro" id="IPR013126">
    <property type="entry name" value="Hsp_70_fam"/>
</dbReference>
<evidence type="ECO:0000313" key="4">
    <source>
        <dbReference type="Proteomes" id="UP000077315"/>
    </source>
</evidence>
<dbReference type="GO" id="GO:0005524">
    <property type="term" value="F:ATP binding"/>
    <property type="evidence" value="ECO:0007669"/>
    <property type="project" value="UniProtKB-KW"/>
</dbReference>
<accession>A0A162NG84</accession>
<gene>
    <name evidence="3" type="ORF">PHYBLDRAFT_172526</name>
</gene>
<dbReference type="VEuPathDB" id="FungiDB:PHYBLDRAFT_172526"/>
<keyword evidence="4" id="KW-1185">Reference proteome</keyword>
<sequence>MTVGSNKFVISVGIDFGTSSSGCSYAYMDDAAVTVIDIPDRARNIKTPTQSLYRKNTKEFVCCGFKAVKQGNRHETGYDLITNVKMALNSRSKDPKSSKHSLETVDVIRDYFRNYYIQIMKYLKSKDPSLNDPSRFRYCLTVPNLYSDNARLIMRRAVIEAGIVKKDDICDQLLIINESEAAGLWCEHISPNLDLTHDKYFMVCDAGGYSVDVSVLQIDTSSGKSFREVIASSGSFCGSMCLDDCMERLLRNRLYLRDTSNKHIKRLMDEFVNTIKPEFDGTQNVQLTLPEELRLIFDPMAEIGEGKLYISVREMKEDVFDPIIRHVIHLIRDQFKKMRNKHIHVMFVTGGFGESPYLTHRIKEAFESRLDFLHFLREKDGAVRRGAALFGLNPEVIDQRILQRTYGFNSVIKDGFTKRNCFTIWARKGQPIRENMWIEGWTSWVRGKFDLSISIALYSYDGDEPVKMYKPQGAKLVAKFDTQFRIALKPGKDRANLNIFIRFCLGNIRVKVNIIDKTYTYPPQYYDNELLSPEQNLDSSGPHLHIDIR</sequence>
<protein>
    <submittedName>
        <fullName evidence="3">Uncharacterized protein</fullName>
    </submittedName>
</protein>
<dbReference type="InParanoid" id="A0A162NG84"/>
<evidence type="ECO:0000256" key="2">
    <source>
        <dbReference type="ARBA" id="ARBA00022840"/>
    </source>
</evidence>
<dbReference type="AlphaFoldDB" id="A0A162NG84"/>
<dbReference type="SUPFAM" id="SSF53067">
    <property type="entry name" value="Actin-like ATPase domain"/>
    <property type="match status" value="2"/>
</dbReference>
<evidence type="ECO:0000313" key="3">
    <source>
        <dbReference type="EMBL" id="OAD69274.1"/>
    </source>
</evidence>
<dbReference type="GeneID" id="28997727"/>
<keyword evidence="2" id="KW-0067">ATP-binding</keyword>
<dbReference type="Gene3D" id="3.30.420.40">
    <property type="match status" value="2"/>
</dbReference>
<name>A0A162NG84_PHYB8</name>
<dbReference type="Proteomes" id="UP000077315">
    <property type="component" value="Unassembled WGS sequence"/>
</dbReference>
<keyword evidence="1" id="KW-0547">Nucleotide-binding</keyword>
<dbReference type="PANTHER" id="PTHR14187:SF5">
    <property type="entry name" value="HEAT SHOCK 70 KDA PROTEIN 12A"/>
    <property type="match status" value="1"/>
</dbReference>
<organism evidence="3 4">
    <name type="scientific">Phycomyces blakesleeanus (strain ATCC 8743b / DSM 1359 / FGSC 10004 / NBRC 33097 / NRRL 1555)</name>
    <dbReference type="NCBI Taxonomy" id="763407"/>
    <lineage>
        <taxon>Eukaryota</taxon>
        <taxon>Fungi</taxon>
        <taxon>Fungi incertae sedis</taxon>
        <taxon>Mucoromycota</taxon>
        <taxon>Mucoromycotina</taxon>
        <taxon>Mucoromycetes</taxon>
        <taxon>Mucorales</taxon>
        <taxon>Phycomycetaceae</taxon>
        <taxon>Phycomyces</taxon>
    </lineage>
</organism>
<dbReference type="STRING" id="763407.A0A162NG84"/>
<dbReference type="PANTHER" id="PTHR14187">
    <property type="entry name" value="ALPHA KINASE/ELONGATION FACTOR 2 KINASE"/>
    <property type="match status" value="1"/>
</dbReference>
<evidence type="ECO:0000256" key="1">
    <source>
        <dbReference type="ARBA" id="ARBA00022741"/>
    </source>
</evidence>